<dbReference type="HOGENOM" id="CLU_140176_10_3_9"/>
<dbReference type="NCBIfam" id="TIGR01764">
    <property type="entry name" value="excise"/>
    <property type="match status" value="1"/>
</dbReference>
<dbReference type="EMBL" id="CP002394">
    <property type="protein sequence ID" value="ADU31005.1"/>
    <property type="molecule type" value="Genomic_DNA"/>
</dbReference>
<keyword evidence="3" id="KW-1185">Reference proteome</keyword>
<name>E6TVI8_EVAC2</name>
<evidence type="ECO:0000313" key="3">
    <source>
        <dbReference type="Proteomes" id="UP000001401"/>
    </source>
</evidence>
<dbReference type="InterPro" id="IPR038148">
    <property type="entry name" value="Tn1545/Tn916_Xis"/>
</dbReference>
<dbReference type="GO" id="GO:0003677">
    <property type="term" value="F:DNA binding"/>
    <property type="evidence" value="ECO:0007669"/>
    <property type="project" value="InterPro"/>
</dbReference>
<dbReference type="SUPFAM" id="SSF46955">
    <property type="entry name" value="Putative DNA-binding domain"/>
    <property type="match status" value="1"/>
</dbReference>
<dbReference type="Pfam" id="PF12728">
    <property type="entry name" value="HTH_17"/>
    <property type="match status" value="1"/>
</dbReference>
<evidence type="ECO:0000259" key="1">
    <source>
        <dbReference type="Pfam" id="PF12728"/>
    </source>
</evidence>
<dbReference type="Proteomes" id="UP000001401">
    <property type="component" value="Chromosome"/>
</dbReference>
<gene>
    <name evidence="2" type="ordered locus">Bcell_2750</name>
</gene>
<dbReference type="Gene3D" id="3.90.105.50">
    <property type="match status" value="1"/>
</dbReference>
<dbReference type="InterPro" id="IPR009061">
    <property type="entry name" value="DNA-bd_dom_put_sf"/>
</dbReference>
<feature type="domain" description="Helix-turn-helix" evidence="1">
    <location>
        <begin position="16"/>
        <end position="64"/>
    </location>
</feature>
<proteinExistence type="predicted"/>
<accession>E6TVI8</accession>
<dbReference type="RefSeq" id="WP_013489338.1">
    <property type="nucleotide sequence ID" value="NC_014829.1"/>
</dbReference>
<dbReference type="KEGG" id="bco:Bcell_2750"/>
<dbReference type="AlphaFoldDB" id="E6TVI8"/>
<dbReference type="InterPro" id="IPR041657">
    <property type="entry name" value="HTH_17"/>
</dbReference>
<protein>
    <submittedName>
        <fullName evidence="2">DNA binding domain protein, excisionase family</fullName>
    </submittedName>
</protein>
<reference evidence="2 3" key="1">
    <citation type="submission" date="2010-12" db="EMBL/GenBank/DDBJ databases">
        <title>Complete sequence of Bacillus cellulosilyticus DSM 2522.</title>
        <authorList>
            <consortium name="US DOE Joint Genome Institute"/>
            <person name="Lucas S."/>
            <person name="Copeland A."/>
            <person name="Lapidus A."/>
            <person name="Cheng J.-F."/>
            <person name="Bruce D."/>
            <person name="Goodwin L."/>
            <person name="Pitluck S."/>
            <person name="Chertkov O."/>
            <person name="Detter J.C."/>
            <person name="Han C."/>
            <person name="Tapia R."/>
            <person name="Land M."/>
            <person name="Hauser L."/>
            <person name="Jeffries C."/>
            <person name="Kyrpides N."/>
            <person name="Ivanova N."/>
            <person name="Mikhailova N."/>
            <person name="Brumm P."/>
            <person name="Mead D."/>
            <person name="Woyke T."/>
        </authorList>
    </citation>
    <scope>NUCLEOTIDE SEQUENCE [LARGE SCALE GENOMIC DNA]</scope>
    <source>
        <strain evidence="3">ATCC 21833 / DSM 2522 / FERM P-1141 / JCM 9156 / N-4</strain>
    </source>
</reference>
<dbReference type="STRING" id="649639.Bcell_2750"/>
<sequence length="71" mass="8160">MGKSTSNQLPIQRTTLTAQEVAEYLGLSIQFVYVLVQEKKLPCIRIGRRVLFKRDSIQRWLNEQEHGGSIS</sequence>
<organism evidence="2 3">
    <name type="scientific">Evansella cellulosilytica (strain ATCC 21833 / DSM 2522 / FERM P-1141 / JCM 9156 / N-4)</name>
    <name type="common">Bacillus cellulosilyticus</name>
    <dbReference type="NCBI Taxonomy" id="649639"/>
    <lineage>
        <taxon>Bacteria</taxon>
        <taxon>Bacillati</taxon>
        <taxon>Bacillota</taxon>
        <taxon>Bacilli</taxon>
        <taxon>Bacillales</taxon>
        <taxon>Bacillaceae</taxon>
        <taxon>Evansella</taxon>
    </lineage>
</organism>
<evidence type="ECO:0000313" key="2">
    <source>
        <dbReference type="EMBL" id="ADU31005.1"/>
    </source>
</evidence>
<dbReference type="InterPro" id="IPR010093">
    <property type="entry name" value="SinI_DNA-bd"/>
</dbReference>